<comment type="caution">
    <text evidence="1">The sequence shown here is derived from an EMBL/GenBank/DDBJ whole genome shotgun (WGS) entry which is preliminary data.</text>
</comment>
<dbReference type="GO" id="GO:0016740">
    <property type="term" value="F:transferase activity"/>
    <property type="evidence" value="ECO:0007669"/>
    <property type="project" value="UniProtKB-KW"/>
</dbReference>
<name>A0A368BVU6_9GAMM</name>
<proteinExistence type="predicted"/>
<dbReference type="SUPFAM" id="SSF100950">
    <property type="entry name" value="NagB/RpiA/CoA transferase-like"/>
    <property type="match status" value="1"/>
</dbReference>
<evidence type="ECO:0000313" key="1">
    <source>
        <dbReference type="EMBL" id="RCL40997.1"/>
    </source>
</evidence>
<dbReference type="Proteomes" id="UP000253307">
    <property type="component" value="Unassembled WGS sequence"/>
</dbReference>
<dbReference type="InterPro" id="IPR037171">
    <property type="entry name" value="NagB/RpiA_transferase-like"/>
</dbReference>
<protein>
    <submittedName>
        <fullName evidence="1">Ketoacid CoA transferase</fullName>
    </submittedName>
</protein>
<dbReference type="PANTHER" id="PTHR43293:SF3">
    <property type="entry name" value="CHOLESTEROL RING-CLEAVING HYDROLASE IPDB SUBUNIT"/>
    <property type="match status" value="1"/>
</dbReference>
<accession>A0A368BVU6</accession>
<dbReference type="Gene3D" id="3.40.1080.10">
    <property type="entry name" value="Glutaconate Coenzyme A-transferase"/>
    <property type="match status" value="1"/>
</dbReference>
<dbReference type="PANTHER" id="PTHR43293">
    <property type="entry name" value="ACETATE COA-TRANSFERASE YDIF"/>
    <property type="match status" value="1"/>
</dbReference>
<keyword evidence="1" id="KW-0808">Transferase</keyword>
<gene>
    <name evidence="1" type="ORF">DBW96_02765</name>
</gene>
<evidence type="ECO:0000313" key="2">
    <source>
        <dbReference type="Proteomes" id="UP000253307"/>
    </source>
</evidence>
<reference evidence="1 2" key="1">
    <citation type="journal article" date="2018" name="Microbiome">
        <title>Fine metagenomic profile of the Mediterranean stratified and mixed water columns revealed by assembly and recruitment.</title>
        <authorList>
            <person name="Haro-Moreno J.M."/>
            <person name="Lopez-Perez M."/>
            <person name="De La Torre J.R."/>
            <person name="Picazo A."/>
            <person name="Camacho A."/>
            <person name="Rodriguez-Valera F."/>
        </authorList>
    </citation>
    <scope>NUCLEOTIDE SEQUENCE [LARGE SCALE GENOMIC DNA]</scope>
    <source>
        <strain evidence="1">MED-G82</strain>
    </source>
</reference>
<organism evidence="1 2">
    <name type="scientific">SAR86 cluster bacterium</name>
    <dbReference type="NCBI Taxonomy" id="2030880"/>
    <lineage>
        <taxon>Bacteria</taxon>
        <taxon>Pseudomonadati</taxon>
        <taxon>Pseudomonadota</taxon>
        <taxon>Gammaproteobacteria</taxon>
        <taxon>SAR86 cluster</taxon>
    </lineage>
</organism>
<dbReference type="AlphaFoldDB" id="A0A368BVU6"/>
<sequence length="246" mass="26953">MADQFTISEVCICEAAKVWKDDGEILATGIGLLPRIAVGLAKKLHNPDLMMTDGEAFLIDQPHPLGVGAEPCVDGYMTYSRVFDVLWSGARHAMVTPTQIDKYAHLNISSIGNYAQPKVQLLGVRGFPGNSISHLNSIFIPNHSKKVFVEGSVDMVSSVGFDADDVEPLIGKVITNLGIFDYQGNKNTLRLLSIHSTSSLDEIRDNTGFDFEIFSTDETTNPTKDELDIIRNELDPNNLRSSVIGE</sequence>
<dbReference type="EMBL" id="QOPE01000018">
    <property type="protein sequence ID" value="RCL40997.1"/>
    <property type="molecule type" value="Genomic_DNA"/>
</dbReference>